<proteinExistence type="predicted"/>
<evidence type="ECO:0000313" key="2">
    <source>
        <dbReference type="EMBL" id="SOY30237.1"/>
    </source>
</evidence>
<dbReference type="OrthoDB" id="3182597at2"/>
<dbReference type="Gene3D" id="2.20.28.30">
    <property type="entry name" value="RNA polymerase ii, chain L"/>
    <property type="match status" value="1"/>
</dbReference>
<evidence type="ECO:0000256" key="1">
    <source>
        <dbReference type="SAM" id="Phobius"/>
    </source>
</evidence>
<accession>A0A2K4ZIC8</accession>
<keyword evidence="1" id="KW-0472">Membrane</keyword>
<reference evidence="2 3" key="1">
    <citation type="submission" date="2018-01" db="EMBL/GenBank/DDBJ databases">
        <authorList>
            <person name="Gaut B.S."/>
            <person name="Morton B.R."/>
            <person name="Clegg M.T."/>
            <person name="Duvall M.R."/>
        </authorList>
    </citation>
    <scope>NUCLEOTIDE SEQUENCE [LARGE SCALE GENOMIC DNA]</scope>
    <source>
        <strain evidence="2">GP69</strain>
    </source>
</reference>
<protein>
    <recommendedName>
        <fullName evidence="4">Double zinc ribbon</fullName>
    </recommendedName>
</protein>
<feature type="transmembrane region" description="Helical" evidence="1">
    <location>
        <begin position="352"/>
        <end position="375"/>
    </location>
</feature>
<name>A0A2K4ZIC8_9FIRM</name>
<sequence length="559" mass="62852">MYECLNCGGNLKFDIARQQLYCEYCNTTADPYTVYKEKDAEESIISMSDNPTEKEYRVTVFTCPQCGGQLVSEDTTAATFCSFCGSSTILNSRVSRERRPGLIIPFMRTEEDCRSAYAKMMRRALFVPKELKNEEILERFRGIYMPYWIYSFEKRGEVTFSGEKSHREGDYVITDHYRLECGIEEEYRGLAYDASASFSDHLSNAISPFDLRQSKAFTPSFLSGFYADTSDVESSVYRLDAEDMVIRDGCKCLSGNPVCRKYHVGRGENQNTLRNAVRPFQSETELAMLPVWFLAYRSGERVGYAVVNGQTGRSAADLPVDLKKYLSGSMLLALPIFVLLNLFLTITPVKILLIAALLALVCIMISNVQVTHILARESGEDDKGFSSVHSAARAGLFGGRRAGMPQRKKTGSIWGKIGWLMLLFYGTALLPGFLLQMMKGGWGGTRIVSVMVILLALFAVGFFCLRQFPGRGRRALPRKLAYTGHFREKWPVLVKPFAGIVAAAVIFIVNPVSDEFYYLGAFGCMCMVLWALMDIIKQHNMLTTRKLPQFNRRGGDEIA</sequence>
<dbReference type="AlphaFoldDB" id="A0A2K4ZIC8"/>
<feature type="transmembrane region" description="Helical" evidence="1">
    <location>
        <begin position="325"/>
        <end position="346"/>
    </location>
</feature>
<keyword evidence="1" id="KW-1133">Transmembrane helix</keyword>
<organism evidence="2 3">
    <name type="scientific">Acetatifactor muris</name>
    <dbReference type="NCBI Taxonomy" id="879566"/>
    <lineage>
        <taxon>Bacteria</taxon>
        <taxon>Bacillati</taxon>
        <taxon>Bacillota</taxon>
        <taxon>Clostridia</taxon>
        <taxon>Lachnospirales</taxon>
        <taxon>Lachnospiraceae</taxon>
        <taxon>Acetatifactor</taxon>
    </lineage>
</organism>
<dbReference type="Proteomes" id="UP000236311">
    <property type="component" value="Unassembled WGS sequence"/>
</dbReference>
<dbReference type="EMBL" id="OFSM01000014">
    <property type="protein sequence ID" value="SOY30237.1"/>
    <property type="molecule type" value="Genomic_DNA"/>
</dbReference>
<keyword evidence="3" id="KW-1185">Reference proteome</keyword>
<feature type="transmembrane region" description="Helical" evidence="1">
    <location>
        <begin position="516"/>
        <end position="536"/>
    </location>
</feature>
<evidence type="ECO:0008006" key="4">
    <source>
        <dbReference type="Google" id="ProtNLM"/>
    </source>
</evidence>
<feature type="transmembrane region" description="Helical" evidence="1">
    <location>
        <begin position="417"/>
        <end position="435"/>
    </location>
</feature>
<feature type="transmembrane region" description="Helical" evidence="1">
    <location>
        <begin position="447"/>
        <end position="469"/>
    </location>
</feature>
<dbReference type="RefSeq" id="WP_103240292.1">
    <property type="nucleotide sequence ID" value="NZ_JANJZD010000013.1"/>
</dbReference>
<gene>
    <name evidence="2" type="ORF">AMURIS_02961</name>
</gene>
<evidence type="ECO:0000313" key="3">
    <source>
        <dbReference type="Proteomes" id="UP000236311"/>
    </source>
</evidence>
<feature type="transmembrane region" description="Helical" evidence="1">
    <location>
        <begin position="490"/>
        <end position="510"/>
    </location>
</feature>
<keyword evidence="1" id="KW-0812">Transmembrane</keyword>